<feature type="domain" description="C3H1-type" evidence="12">
    <location>
        <begin position="57"/>
        <end position="84"/>
    </location>
</feature>
<dbReference type="GeneID" id="115876864"/>
<dbReference type="InterPro" id="IPR013083">
    <property type="entry name" value="Znf_RING/FYVE/PHD"/>
</dbReference>
<dbReference type="Gene3D" id="4.10.1000.10">
    <property type="entry name" value="Zinc finger, CCCH-type"/>
    <property type="match status" value="1"/>
</dbReference>
<dbReference type="Pfam" id="PF00642">
    <property type="entry name" value="zf-CCCH"/>
    <property type="match status" value="1"/>
</dbReference>
<dbReference type="Proteomes" id="UP000504635">
    <property type="component" value="Unplaced"/>
</dbReference>
<dbReference type="InterPro" id="IPR017907">
    <property type="entry name" value="Znf_RING_CS"/>
</dbReference>
<dbReference type="EC" id="2.3.2.27" evidence="2"/>
<dbReference type="InterPro" id="IPR000571">
    <property type="entry name" value="Znf_CCCH"/>
</dbReference>
<keyword evidence="6 9" id="KW-0863">Zinc-finger</keyword>
<dbReference type="GO" id="GO:0000209">
    <property type="term" value="P:protein polyubiquitination"/>
    <property type="evidence" value="ECO:0007669"/>
    <property type="project" value="InterPro"/>
</dbReference>
<gene>
    <name evidence="14" type="primary">LOC115876864</name>
</gene>
<evidence type="ECO:0000313" key="14">
    <source>
        <dbReference type="RefSeq" id="XP_030748722.1"/>
    </source>
</evidence>
<dbReference type="FunFam" id="3.30.40.10:FF:000117">
    <property type="entry name" value="Probable E3 ubiquitin-protein ligase makorin-1"/>
    <property type="match status" value="1"/>
</dbReference>
<dbReference type="PANTHER" id="PTHR11224:SF10">
    <property type="entry name" value="IP09428P-RELATED"/>
    <property type="match status" value="1"/>
</dbReference>
<organism evidence="13 14">
    <name type="scientific">Sitophilus oryzae</name>
    <name type="common">Rice weevil</name>
    <name type="synonym">Curculio oryzae</name>
    <dbReference type="NCBI Taxonomy" id="7048"/>
    <lineage>
        <taxon>Eukaryota</taxon>
        <taxon>Metazoa</taxon>
        <taxon>Ecdysozoa</taxon>
        <taxon>Arthropoda</taxon>
        <taxon>Hexapoda</taxon>
        <taxon>Insecta</taxon>
        <taxon>Pterygota</taxon>
        <taxon>Neoptera</taxon>
        <taxon>Endopterygota</taxon>
        <taxon>Coleoptera</taxon>
        <taxon>Polyphaga</taxon>
        <taxon>Cucujiformia</taxon>
        <taxon>Curculionidae</taxon>
        <taxon>Dryophthorinae</taxon>
        <taxon>Sitophilus</taxon>
    </lineage>
</organism>
<feature type="zinc finger region" description="C3H1-type" evidence="9">
    <location>
        <begin position="57"/>
        <end position="84"/>
    </location>
</feature>
<dbReference type="SUPFAM" id="SSF57850">
    <property type="entry name" value="RING/U-box"/>
    <property type="match status" value="1"/>
</dbReference>
<evidence type="ECO:0000256" key="6">
    <source>
        <dbReference type="ARBA" id="ARBA00022771"/>
    </source>
</evidence>
<evidence type="ECO:0000256" key="1">
    <source>
        <dbReference type="ARBA" id="ARBA00000900"/>
    </source>
</evidence>
<dbReference type="SMART" id="SM00356">
    <property type="entry name" value="ZnF_C3H1"/>
    <property type="match status" value="3"/>
</dbReference>
<keyword evidence="3" id="KW-0808">Transferase</keyword>
<dbReference type="Gene3D" id="3.30.40.10">
    <property type="entry name" value="Zinc/RING finger domain, C3HC4 (zinc finger)"/>
    <property type="match status" value="1"/>
</dbReference>
<dbReference type="GO" id="GO:0061630">
    <property type="term" value="F:ubiquitin protein ligase activity"/>
    <property type="evidence" value="ECO:0007669"/>
    <property type="project" value="UniProtKB-EC"/>
</dbReference>
<dbReference type="InterPro" id="IPR045072">
    <property type="entry name" value="MKRN-like"/>
</dbReference>
<evidence type="ECO:0000256" key="7">
    <source>
        <dbReference type="ARBA" id="ARBA00022786"/>
    </source>
</evidence>
<evidence type="ECO:0000259" key="11">
    <source>
        <dbReference type="PROSITE" id="PS50089"/>
    </source>
</evidence>
<dbReference type="PROSITE" id="PS00518">
    <property type="entry name" value="ZF_RING_1"/>
    <property type="match status" value="1"/>
</dbReference>
<dbReference type="RefSeq" id="XP_030748722.1">
    <property type="nucleotide sequence ID" value="XM_030892862.1"/>
</dbReference>
<feature type="domain" description="C3H1-type" evidence="12">
    <location>
        <begin position="356"/>
        <end position="385"/>
    </location>
</feature>
<evidence type="ECO:0000256" key="9">
    <source>
        <dbReference type="PROSITE-ProRule" id="PRU00723"/>
    </source>
</evidence>
<protein>
    <recommendedName>
        <fullName evidence="2">RING-type E3 ubiquitin transferase</fullName>
        <ecNumber evidence="2">2.3.2.27</ecNumber>
    </recommendedName>
</protein>
<dbReference type="PANTHER" id="PTHR11224">
    <property type="entry name" value="MAKORIN-RELATED"/>
    <property type="match status" value="1"/>
</dbReference>
<evidence type="ECO:0000256" key="3">
    <source>
        <dbReference type="ARBA" id="ARBA00022679"/>
    </source>
</evidence>
<evidence type="ECO:0000256" key="8">
    <source>
        <dbReference type="ARBA" id="ARBA00022833"/>
    </source>
</evidence>
<dbReference type="SMART" id="SM00184">
    <property type="entry name" value="RING"/>
    <property type="match status" value="1"/>
</dbReference>
<dbReference type="PROSITE" id="PS50103">
    <property type="entry name" value="ZF_C3H1"/>
    <property type="match status" value="2"/>
</dbReference>
<evidence type="ECO:0000256" key="2">
    <source>
        <dbReference type="ARBA" id="ARBA00012483"/>
    </source>
</evidence>
<feature type="region of interest" description="Disordered" evidence="10">
    <location>
        <begin position="113"/>
        <end position="156"/>
    </location>
</feature>
<dbReference type="PROSITE" id="PS50089">
    <property type="entry name" value="ZF_RING_2"/>
    <property type="match status" value="1"/>
</dbReference>
<accession>A0A6J2XBW4</accession>
<keyword evidence="4 9" id="KW-0479">Metal-binding</keyword>
<evidence type="ECO:0000259" key="12">
    <source>
        <dbReference type="PROSITE" id="PS50103"/>
    </source>
</evidence>
<keyword evidence="7" id="KW-0833">Ubl conjugation pathway</keyword>
<dbReference type="FunCoup" id="A0A6J2XBW4">
    <property type="interactions" value="828"/>
</dbReference>
<dbReference type="KEGG" id="soy:115876864"/>
<keyword evidence="5" id="KW-0677">Repeat</keyword>
<reference evidence="14" key="1">
    <citation type="submission" date="2025-08" db="UniProtKB">
        <authorList>
            <consortium name="RefSeq"/>
        </authorList>
    </citation>
    <scope>IDENTIFICATION</scope>
    <source>
        <tissue evidence="14">Gonads</tissue>
    </source>
</reference>
<evidence type="ECO:0000256" key="4">
    <source>
        <dbReference type="ARBA" id="ARBA00022723"/>
    </source>
</evidence>
<dbReference type="InterPro" id="IPR001841">
    <property type="entry name" value="Znf_RING"/>
</dbReference>
<dbReference type="GO" id="GO:0008270">
    <property type="term" value="F:zinc ion binding"/>
    <property type="evidence" value="ECO:0007669"/>
    <property type="project" value="UniProtKB-KW"/>
</dbReference>
<dbReference type="InParanoid" id="A0A6J2XBW4"/>
<feature type="zinc finger region" description="C3H1-type" evidence="9">
    <location>
        <begin position="356"/>
        <end position="385"/>
    </location>
</feature>
<evidence type="ECO:0000256" key="10">
    <source>
        <dbReference type="SAM" id="MobiDB-lite"/>
    </source>
</evidence>
<keyword evidence="8 9" id="KW-0862">Zinc</keyword>
<keyword evidence="13" id="KW-1185">Reference proteome</keyword>
<dbReference type="SUPFAM" id="SSF90229">
    <property type="entry name" value="CCCH zinc finger"/>
    <property type="match status" value="1"/>
</dbReference>
<evidence type="ECO:0000313" key="13">
    <source>
        <dbReference type="Proteomes" id="UP000504635"/>
    </source>
</evidence>
<dbReference type="OrthoDB" id="411372at2759"/>
<name>A0A6J2XBW4_SITOR</name>
<dbReference type="InterPro" id="IPR036855">
    <property type="entry name" value="Znf_CCCH_sf"/>
</dbReference>
<dbReference type="AlphaFoldDB" id="A0A6J2XBW4"/>
<evidence type="ECO:0000256" key="5">
    <source>
        <dbReference type="ARBA" id="ARBA00022737"/>
    </source>
</evidence>
<sequence>MAETEVRTCKKFCLEYYNLNTCSNRKNCLYPHKPQHEITAVGFVQGEDYVLGQLLEMKNQRPCYFYQMGRCKYQDRCRFLHDNDNKSANEPSTSQCNHIEDVNFAQVPNSENKAASDMELSSVETDIHSVEEEEPSCSSNSSQDTKTSYEQDSEEGACASPPLVIINNRNWVDAPEFIPRSKPQKSYAQVLHSEINMDSNIIRKMCPYASRDGICLNLGQCNNLHGELCDMCERFVLHPYDEEERKKHRQECLKNHEKNMELSFAIQRSKDKTCGVCFEVIMEKANSEQRFGILPNCNHCFCLACIRKWRQAHQFENKIIRACPECRVTSDFVCPSMYWVDTKEEKEKLIDDYKKALSNKACKYFKKGLGKCPFGNKCFYMHADKDGRIIDVGPPQRQRRNRYADTDIDVLQVMLWDFLDERDFPWQTLADDLEDLVSFFTESDESDWSDYELFFD</sequence>
<proteinExistence type="predicted"/>
<comment type="catalytic activity">
    <reaction evidence="1">
        <text>S-ubiquitinyl-[E2 ubiquitin-conjugating enzyme]-L-cysteine + [acceptor protein]-L-lysine = [E2 ubiquitin-conjugating enzyme]-L-cysteine + N(6)-ubiquitinyl-[acceptor protein]-L-lysine.</text>
        <dbReference type="EC" id="2.3.2.27"/>
    </reaction>
</comment>
<feature type="domain" description="RING-type" evidence="11">
    <location>
        <begin position="274"/>
        <end position="327"/>
    </location>
</feature>